<evidence type="ECO:0000256" key="1">
    <source>
        <dbReference type="SAM" id="MobiDB-lite"/>
    </source>
</evidence>
<dbReference type="Gene3D" id="2.60.120.620">
    <property type="entry name" value="q2cbj1_9rhob like domain"/>
    <property type="match status" value="1"/>
</dbReference>
<protein>
    <recommendedName>
        <fullName evidence="6">Phytanoyl-CoA dioxygenase</fullName>
    </recommendedName>
</protein>
<evidence type="ECO:0000313" key="4">
    <source>
        <dbReference type="Proteomes" id="UP000077671"/>
    </source>
</evidence>
<dbReference type="Proteomes" id="UP000077671">
    <property type="component" value="Unassembled WGS sequence"/>
</dbReference>
<evidence type="ECO:0000313" key="2">
    <source>
        <dbReference type="EMBL" id="CAD6896587.1"/>
    </source>
</evidence>
<comment type="caution">
    <text evidence="3">The sequence shown here is derived from an EMBL/GenBank/DDBJ whole genome shotgun (WGS) entry which is preliminary data.</text>
</comment>
<reference evidence="3" key="2">
    <citation type="journal article" date="2019" name="IMA Fungus">
        <title>Genome sequencing and comparison of five Tilletia species to identify candidate genes for the detection of regulated species infecting wheat.</title>
        <authorList>
            <person name="Nguyen H.D.T."/>
            <person name="Sultana T."/>
            <person name="Kesanakurti P."/>
            <person name="Hambleton S."/>
        </authorList>
    </citation>
    <scope>NUCLEOTIDE SEQUENCE</scope>
    <source>
        <strain evidence="3">DAOMC 238032</strain>
    </source>
</reference>
<sequence>MTEVHRFPFADSAALQTLRDGYERDGFVIVDGIFVSPDEIEELKTAAADVVQLTRDGQWPHRRVVGKQFPPFDQVTQDYWGVQHLMSPSLPHSALFTAFYGSRVLDVSSALLSVPVQDMQLELFNLLINPTQHAFALGWHRDDIKPGIGTEDERRVLMADQARAGAAKDGGGIQWNAALYDDACLFVVPGTHRRVRTERERVANATPPPAPTPIPQGRDLSAVEREALDGTWDIDPPTTRRVILKAGQSAFYSQRILHRASYLPNQTRATLHGCYGESGTEPTSDVSAKQSETTTISPGSGSTSATSVGEQRARNVLQHGVEWMKDPAFGASLPDRLRPMWENLLRMERQWAGKNLGFSLDN</sequence>
<dbReference type="EMBL" id="LWDD02000587">
    <property type="protein sequence ID" value="KAE8258456.1"/>
    <property type="molecule type" value="Genomic_DNA"/>
</dbReference>
<name>A0A8T8TDD8_9BASI</name>
<gene>
    <name evidence="3" type="ORF">A4X03_0g4372</name>
    <name evidence="2" type="ORF">JKIAZH3_G1526</name>
</gene>
<dbReference type="PANTHER" id="PTHR40470">
    <property type="entry name" value="PHYTANOYL-COA DIOXYGENASE FAMILY PROTEIN (AFU_ORTHOLOGUE AFUA_2G15850)"/>
    <property type="match status" value="1"/>
</dbReference>
<proteinExistence type="predicted"/>
<reference evidence="3" key="1">
    <citation type="submission" date="2016-04" db="EMBL/GenBank/DDBJ databases">
        <authorList>
            <person name="Nguyen H.D."/>
            <person name="Kesanakurti P."/>
            <person name="Cullis J."/>
            <person name="Levesque C.A."/>
            <person name="Hambleton S."/>
        </authorList>
    </citation>
    <scope>NUCLEOTIDE SEQUENCE</scope>
    <source>
        <strain evidence="3">DAOMC 238032</strain>
    </source>
</reference>
<organism evidence="3 4">
    <name type="scientific">Tilletia caries</name>
    <name type="common">wheat bunt fungus</name>
    <dbReference type="NCBI Taxonomy" id="13290"/>
    <lineage>
        <taxon>Eukaryota</taxon>
        <taxon>Fungi</taxon>
        <taxon>Dikarya</taxon>
        <taxon>Basidiomycota</taxon>
        <taxon>Ustilaginomycotina</taxon>
        <taxon>Exobasidiomycetes</taxon>
        <taxon>Tilletiales</taxon>
        <taxon>Tilletiaceae</taxon>
        <taxon>Tilletia</taxon>
    </lineage>
</organism>
<dbReference type="PANTHER" id="PTHR40470:SF1">
    <property type="entry name" value="PHYTANOYL-COA DIOXYGENASE FAMILY PROTEIN (AFU_ORTHOLOGUE AFUA_2G15850)"/>
    <property type="match status" value="1"/>
</dbReference>
<keyword evidence="5" id="KW-1185">Reference proteome</keyword>
<dbReference type="EMBL" id="CAJHJG010000044">
    <property type="protein sequence ID" value="CAD6896587.1"/>
    <property type="molecule type" value="Genomic_DNA"/>
</dbReference>
<evidence type="ECO:0008006" key="6">
    <source>
        <dbReference type="Google" id="ProtNLM"/>
    </source>
</evidence>
<dbReference type="SUPFAM" id="SSF51197">
    <property type="entry name" value="Clavaminate synthase-like"/>
    <property type="match status" value="1"/>
</dbReference>
<evidence type="ECO:0000313" key="3">
    <source>
        <dbReference type="EMBL" id="KAE8258456.1"/>
    </source>
</evidence>
<feature type="region of interest" description="Disordered" evidence="1">
    <location>
        <begin position="274"/>
        <end position="310"/>
    </location>
</feature>
<dbReference type="InterPro" id="IPR008775">
    <property type="entry name" value="Phytyl_CoA_dOase-like"/>
</dbReference>
<dbReference type="AlphaFoldDB" id="A0A8T8TDD8"/>
<accession>A0A8T8TDD8</accession>
<dbReference type="Pfam" id="PF05721">
    <property type="entry name" value="PhyH"/>
    <property type="match status" value="1"/>
</dbReference>
<evidence type="ECO:0000313" key="5">
    <source>
        <dbReference type="Proteomes" id="UP000836402"/>
    </source>
</evidence>
<reference evidence="2" key="3">
    <citation type="submission" date="2020-10" db="EMBL/GenBank/DDBJ databases">
        <authorList>
            <person name="Sedaghatjoo S."/>
        </authorList>
    </citation>
    <scope>NUCLEOTIDE SEQUENCE</scope>
    <source>
        <strain evidence="2">AZH3</strain>
    </source>
</reference>
<feature type="compositionally biased region" description="Polar residues" evidence="1">
    <location>
        <begin position="280"/>
        <end position="290"/>
    </location>
</feature>
<feature type="compositionally biased region" description="Low complexity" evidence="1">
    <location>
        <begin position="291"/>
        <end position="309"/>
    </location>
</feature>
<dbReference type="Proteomes" id="UP000836402">
    <property type="component" value="Unassembled WGS sequence"/>
</dbReference>